<keyword evidence="2" id="KW-1185">Reference proteome</keyword>
<sequence length="77" mass="8703">MIGQEVSSFFLQGGCYSKRKIRQVDSLTLFTNALIWIFSKSNTSLLNLNNVTILGRHLFNSKQTTYLSHFASSNSNL</sequence>
<comment type="caution">
    <text evidence="1">The sequence shown here is derived from an EMBL/GenBank/DDBJ whole genome shotgun (WGS) entry which is preliminary data.</text>
</comment>
<dbReference type="EMBL" id="CAJJDN010000068">
    <property type="protein sequence ID" value="CAD8097461.1"/>
    <property type="molecule type" value="Genomic_DNA"/>
</dbReference>
<name>A0A8S1P3C4_9CILI</name>
<organism evidence="1 2">
    <name type="scientific">Paramecium sonneborni</name>
    <dbReference type="NCBI Taxonomy" id="65129"/>
    <lineage>
        <taxon>Eukaryota</taxon>
        <taxon>Sar</taxon>
        <taxon>Alveolata</taxon>
        <taxon>Ciliophora</taxon>
        <taxon>Intramacronucleata</taxon>
        <taxon>Oligohymenophorea</taxon>
        <taxon>Peniculida</taxon>
        <taxon>Parameciidae</taxon>
        <taxon>Paramecium</taxon>
    </lineage>
</organism>
<gene>
    <name evidence="1" type="ORF">PSON_ATCC_30995.1.T0680160</name>
</gene>
<dbReference type="Proteomes" id="UP000692954">
    <property type="component" value="Unassembled WGS sequence"/>
</dbReference>
<protein>
    <submittedName>
        <fullName evidence="1">Uncharacterized protein</fullName>
    </submittedName>
</protein>
<evidence type="ECO:0000313" key="1">
    <source>
        <dbReference type="EMBL" id="CAD8097461.1"/>
    </source>
</evidence>
<proteinExistence type="predicted"/>
<dbReference type="AlphaFoldDB" id="A0A8S1P3C4"/>
<accession>A0A8S1P3C4</accession>
<evidence type="ECO:0000313" key="2">
    <source>
        <dbReference type="Proteomes" id="UP000692954"/>
    </source>
</evidence>
<reference evidence="1" key="1">
    <citation type="submission" date="2021-01" db="EMBL/GenBank/DDBJ databases">
        <authorList>
            <consortium name="Genoscope - CEA"/>
            <person name="William W."/>
        </authorList>
    </citation>
    <scope>NUCLEOTIDE SEQUENCE</scope>
</reference>